<dbReference type="PANTHER" id="PTHR34418">
    <property type="entry name" value="NUCLEAR PORE COMPLEX PROTEIN NUP214 ISOFORM X1"/>
    <property type="match status" value="1"/>
</dbReference>
<dbReference type="GO" id="GO:0017056">
    <property type="term" value="F:structural constituent of nuclear pore"/>
    <property type="evidence" value="ECO:0007669"/>
    <property type="project" value="InterPro"/>
</dbReference>
<dbReference type="STRING" id="71139.A0A059ADY8"/>
<name>A0A059ADY8_EUCGR</name>
<dbReference type="Gramene" id="KCW52317">
    <property type="protein sequence ID" value="KCW52317"/>
    <property type="gene ID" value="EUGRSUZ_J01742"/>
</dbReference>
<dbReference type="Gene3D" id="2.130.10.10">
    <property type="entry name" value="YVTN repeat-like/Quinoprotein amine dehydrogenase"/>
    <property type="match status" value="1"/>
</dbReference>
<protein>
    <recommendedName>
        <fullName evidence="2">Cleavage/polyadenylation specificity factor A subunit N-terminal domain-containing protein</fullName>
    </recommendedName>
</protein>
<reference evidence="1" key="1">
    <citation type="submission" date="2013-07" db="EMBL/GenBank/DDBJ databases">
        <title>The genome of Eucalyptus grandis.</title>
        <authorList>
            <person name="Schmutz J."/>
            <person name="Hayes R."/>
            <person name="Myburg A."/>
            <person name="Tuskan G."/>
            <person name="Grattapaglia D."/>
            <person name="Rokhsar D.S."/>
        </authorList>
    </citation>
    <scope>NUCLEOTIDE SEQUENCE</scope>
    <source>
        <tissue evidence="1">Leaf extractions</tissue>
    </source>
</reference>
<dbReference type="AlphaFoldDB" id="A0A059ADY8"/>
<dbReference type="PANTHER" id="PTHR34418:SF3">
    <property type="entry name" value="NUCLEAR PORE COMPLEX PROTEIN NUP214"/>
    <property type="match status" value="1"/>
</dbReference>
<organism evidence="1">
    <name type="scientific">Eucalyptus grandis</name>
    <name type="common">Flooded gum</name>
    <dbReference type="NCBI Taxonomy" id="71139"/>
    <lineage>
        <taxon>Eukaryota</taxon>
        <taxon>Viridiplantae</taxon>
        <taxon>Streptophyta</taxon>
        <taxon>Embryophyta</taxon>
        <taxon>Tracheophyta</taxon>
        <taxon>Spermatophyta</taxon>
        <taxon>Magnoliopsida</taxon>
        <taxon>eudicotyledons</taxon>
        <taxon>Gunneridae</taxon>
        <taxon>Pentapetalae</taxon>
        <taxon>rosids</taxon>
        <taxon>malvids</taxon>
        <taxon>Myrtales</taxon>
        <taxon>Myrtaceae</taxon>
        <taxon>Myrtoideae</taxon>
        <taxon>Eucalypteae</taxon>
        <taxon>Eucalyptus</taxon>
    </lineage>
</organism>
<evidence type="ECO:0000313" key="1">
    <source>
        <dbReference type="EMBL" id="KCW52317.1"/>
    </source>
</evidence>
<dbReference type="GO" id="GO:0006405">
    <property type="term" value="P:RNA export from nucleus"/>
    <property type="evidence" value="ECO:0007669"/>
    <property type="project" value="InterPro"/>
</dbReference>
<dbReference type="InterPro" id="IPR044694">
    <property type="entry name" value="NUP214"/>
</dbReference>
<dbReference type="InterPro" id="IPR015943">
    <property type="entry name" value="WD40/YVTN_repeat-like_dom_sf"/>
</dbReference>
<sequence>MAQIVLNDAVEGEHEVINDYFFHRLCEPIPVMPRNGGDGDPMPYDREYLPSQALAVSERFLLLFVAHPSGFVVARILDVMWAQVWRWERSVRSSSIVEVPVGRVRLLSLSPESSTLAACVGGTVNLFSVASLYRQEQEPFLSPTIEGGSSIKDVSWLNEHSYILLSSCGNLYVGRMDGSLEFLMDNVDAVDCSPGADYIAMARNDELRILSPRLNEESHIALSLQPWMGNSDDSSVKGCTTTTYQNFLFTRNESAILIRLMYNSFSAPELSSFEVDSLKWACPDRIILGCFQLTLDGMEESYLLLVIGLTVSEILPKGETTSTRLALSVDYVQSFHDVFPGIVEDIMPAGSGPHLFFSCLRNHNFAIAANRKNVDEHVVLFDWRHREQMARVYIDRDYWLPRIELQENGDDNSILGLCINEISQDRLDRINRFFHQTGFALVIPGDAICILWCLSLEGKLSAFSVTR</sequence>
<evidence type="ECO:0008006" key="2">
    <source>
        <dbReference type="Google" id="ProtNLM"/>
    </source>
</evidence>
<dbReference type="SUPFAM" id="SSF117289">
    <property type="entry name" value="Nucleoporin domain"/>
    <property type="match status" value="1"/>
</dbReference>
<dbReference type="EMBL" id="KK198762">
    <property type="protein sequence ID" value="KCW52317.1"/>
    <property type="molecule type" value="Genomic_DNA"/>
</dbReference>
<dbReference type="InParanoid" id="A0A059ADY8"/>
<accession>A0A059ADY8</accession>
<gene>
    <name evidence="1" type="ORF">EUGRSUZ_J01742</name>
</gene>
<dbReference type="OMA" id="CIDDHIS"/>
<proteinExistence type="predicted"/>